<dbReference type="PANTHER" id="PTHR43544:SF38">
    <property type="entry name" value="C-FACTOR-RELATED"/>
    <property type="match status" value="1"/>
</dbReference>
<dbReference type="PRINTS" id="PR00081">
    <property type="entry name" value="GDHRDH"/>
</dbReference>
<dbReference type="GO" id="GO:0016491">
    <property type="term" value="F:oxidoreductase activity"/>
    <property type="evidence" value="ECO:0007669"/>
    <property type="project" value="TreeGrafter"/>
</dbReference>
<dbReference type="InterPro" id="IPR051468">
    <property type="entry name" value="Fungal_SecMetab_SDRs"/>
</dbReference>
<dbReference type="OMA" id="TFWDWRG"/>
<dbReference type="InterPro" id="IPR002347">
    <property type="entry name" value="SDR_fam"/>
</dbReference>
<dbReference type="GeneID" id="117670506"/>
<dbReference type="PRINTS" id="PR00080">
    <property type="entry name" value="SDRFAMILY"/>
</dbReference>
<dbReference type="AlphaFoldDB" id="A0A6P9CR27"/>
<dbReference type="GO" id="GO:0005737">
    <property type="term" value="C:cytoplasm"/>
    <property type="evidence" value="ECO:0007669"/>
    <property type="project" value="TreeGrafter"/>
</dbReference>
<dbReference type="SUPFAM" id="SSF51735">
    <property type="entry name" value="NAD(P)-binding Rossmann-fold domains"/>
    <property type="match status" value="1"/>
</dbReference>
<name>A0A6P9CR27_PANGU</name>
<sequence>MAKSVDFSVFSVLVTGSDRGIGLGLVKRFLELPSPPKWVFATTLDLEGEDNQELKELACKCRNLVVLQLDVTKLESVQAVVKEVQKCVGESGLTLLINNAGLRAGSDLDRENAKNMMSAYSVNTIGPLQMSQACLPLLKLAARRSPCQGLSACKAAIINISSILSSIELMDRWETNKSVAYRCSKTALNMLTKCQSLDYSAHGILCVAIHPGRVKTSKAEADISVEESTQGIVTVLSMLSEEDNGTLVDWLGRRIPW</sequence>
<comment type="similarity">
    <text evidence="1">Belongs to the short-chain dehydrogenases/reductases (SDR) family.</text>
</comment>
<dbReference type="KEGG" id="pgut:117670506"/>
<dbReference type="Pfam" id="PF00106">
    <property type="entry name" value="adh_short"/>
    <property type="match status" value="1"/>
</dbReference>
<accession>A0A6P9CR27</accession>
<protein>
    <submittedName>
        <fullName evidence="3">C-signal-like</fullName>
    </submittedName>
</protein>
<dbReference type="Gene3D" id="3.40.50.720">
    <property type="entry name" value="NAD(P)-binding Rossmann-like Domain"/>
    <property type="match status" value="1"/>
</dbReference>
<keyword evidence="2" id="KW-1185">Reference proteome</keyword>
<dbReference type="PANTHER" id="PTHR43544">
    <property type="entry name" value="SHORT-CHAIN DEHYDROGENASE/REDUCTASE"/>
    <property type="match status" value="1"/>
</dbReference>
<dbReference type="RefSeq" id="XP_034281611.1">
    <property type="nucleotide sequence ID" value="XM_034425720.2"/>
</dbReference>
<dbReference type="Proteomes" id="UP001652622">
    <property type="component" value="Unplaced"/>
</dbReference>
<organism evidence="2 3">
    <name type="scientific">Pantherophis guttatus</name>
    <name type="common">Corn snake</name>
    <name type="synonym">Elaphe guttata</name>
    <dbReference type="NCBI Taxonomy" id="94885"/>
    <lineage>
        <taxon>Eukaryota</taxon>
        <taxon>Metazoa</taxon>
        <taxon>Chordata</taxon>
        <taxon>Craniata</taxon>
        <taxon>Vertebrata</taxon>
        <taxon>Euteleostomi</taxon>
        <taxon>Lepidosauria</taxon>
        <taxon>Squamata</taxon>
        <taxon>Bifurcata</taxon>
        <taxon>Unidentata</taxon>
        <taxon>Episquamata</taxon>
        <taxon>Toxicofera</taxon>
        <taxon>Serpentes</taxon>
        <taxon>Colubroidea</taxon>
        <taxon>Colubridae</taxon>
        <taxon>Colubrinae</taxon>
        <taxon>Pantherophis</taxon>
    </lineage>
</organism>
<reference evidence="3" key="1">
    <citation type="submission" date="2025-08" db="UniProtKB">
        <authorList>
            <consortium name="RefSeq"/>
        </authorList>
    </citation>
    <scope>IDENTIFICATION</scope>
    <source>
        <tissue evidence="3">Blood</tissue>
    </source>
</reference>
<dbReference type="CDD" id="cd05325">
    <property type="entry name" value="carb_red_sniffer_like_SDR_c"/>
    <property type="match status" value="1"/>
</dbReference>
<evidence type="ECO:0000313" key="3">
    <source>
        <dbReference type="RefSeq" id="XP_034281611.1"/>
    </source>
</evidence>
<dbReference type="InParanoid" id="A0A6P9CR27"/>
<evidence type="ECO:0000313" key="2">
    <source>
        <dbReference type="Proteomes" id="UP001652622"/>
    </source>
</evidence>
<proteinExistence type="inferred from homology"/>
<dbReference type="InterPro" id="IPR036291">
    <property type="entry name" value="NAD(P)-bd_dom_sf"/>
</dbReference>
<evidence type="ECO:0000256" key="1">
    <source>
        <dbReference type="RuleBase" id="RU000363"/>
    </source>
</evidence>
<gene>
    <name evidence="3" type="primary">LOC117670506</name>
</gene>